<feature type="domain" description="Rubrerythrin diiron-binding" evidence="1">
    <location>
        <begin position="109"/>
        <end position="156"/>
    </location>
</feature>
<sequence length="161" mass="18721">MYGYPVYPVRWPVPMQDEGRQRAVEPAERRLAADLLRAVRREERAGKFYAQLAELAPSENLRVLINIIKDERIKHLTNFSQLYRQITGREPQLLREAVPAPESFRKGVELAIRDELESMDSYRDFAEATANPHIRRAFLRAAEDEQRHSTWFSNILISLGS</sequence>
<dbReference type="InterPro" id="IPR012347">
    <property type="entry name" value="Ferritin-like"/>
</dbReference>
<evidence type="ECO:0000313" key="3">
    <source>
        <dbReference type="Proteomes" id="UP001056500"/>
    </source>
</evidence>
<dbReference type="Gene3D" id="1.20.1260.10">
    <property type="match status" value="1"/>
</dbReference>
<keyword evidence="3" id="KW-1185">Reference proteome</keyword>
<evidence type="ECO:0000259" key="1">
    <source>
        <dbReference type="Pfam" id="PF02915"/>
    </source>
</evidence>
<accession>A0ABY4WBX5</accession>
<dbReference type="Gene3D" id="1.20.5.420">
    <property type="entry name" value="Immunoglobulin FC, subunit C"/>
    <property type="match status" value="1"/>
</dbReference>
<dbReference type="EMBL" id="CP098755">
    <property type="protein sequence ID" value="USG64685.1"/>
    <property type="molecule type" value="Genomic_DNA"/>
</dbReference>
<name>A0ABY4WBX5_9BACL</name>
<proteinExistence type="predicted"/>
<dbReference type="RefSeq" id="WP_251871796.1">
    <property type="nucleotide sequence ID" value="NZ_CP098755.1"/>
</dbReference>
<gene>
    <name evidence="2" type="ORF">NDK47_21460</name>
</gene>
<dbReference type="InterPro" id="IPR003251">
    <property type="entry name" value="Rr_diiron-bd_dom"/>
</dbReference>
<reference evidence="2" key="1">
    <citation type="submission" date="2022-06" db="EMBL/GenBank/DDBJ databases">
        <title>Genome sequencing of Brevibacillus sp. BB3-R1.</title>
        <authorList>
            <person name="Heo J."/>
            <person name="Lee D."/>
            <person name="Won M."/>
            <person name="Han B.-H."/>
            <person name="Hong S.-B."/>
            <person name="Kwon S.-W."/>
        </authorList>
    </citation>
    <scope>NUCLEOTIDE SEQUENCE</scope>
    <source>
        <strain evidence="2">BB3-R1</strain>
    </source>
</reference>
<organism evidence="2 3">
    <name type="scientific">Brevibacillus ruminantium</name>
    <dbReference type="NCBI Taxonomy" id="2950604"/>
    <lineage>
        <taxon>Bacteria</taxon>
        <taxon>Bacillati</taxon>
        <taxon>Bacillota</taxon>
        <taxon>Bacilli</taxon>
        <taxon>Bacillales</taxon>
        <taxon>Paenibacillaceae</taxon>
        <taxon>Brevibacillus</taxon>
    </lineage>
</organism>
<protein>
    <submittedName>
        <fullName evidence="2">Ferritin-like domain-containing protein</fullName>
    </submittedName>
</protein>
<dbReference type="InterPro" id="IPR009078">
    <property type="entry name" value="Ferritin-like_SF"/>
</dbReference>
<dbReference type="Pfam" id="PF02915">
    <property type="entry name" value="Rubrerythrin"/>
    <property type="match status" value="1"/>
</dbReference>
<dbReference type="Proteomes" id="UP001056500">
    <property type="component" value="Chromosome"/>
</dbReference>
<dbReference type="CDD" id="cd00657">
    <property type="entry name" value="Ferritin_like"/>
    <property type="match status" value="1"/>
</dbReference>
<dbReference type="SUPFAM" id="SSF47240">
    <property type="entry name" value="Ferritin-like"/>
    <property type="match status" value="1"/>
</dbReference>
<evidence type="ECO:0000313" key="2">
    <source>
        <dbReference type="EMBL" id="USG64685.1"/>
    </source>
</evidence>